<gene>
    <name evidence="1" type="ORF">TM448A01961_0008</name>
</gene>
<name>A0A6H1ZU87_9ZZZZ</name>
<organism evidence="1">
    <name type="scientific">viral metagenome</name>
    <dbReference type="NCBI Taxonomy" id="1070528"/>
    <lineage>
        <taxon>unclassified sequences</taxon>
        <taxon>metagenomes</taxon>
        <taxon>organismal metagenomes</taxon>
    </lineage>
</organism>
<reference evidence="1" key="1">
    <citation type="submission" date="2020-03" db="EMBL/GenBank/DDBJ databases">
        <title>The deep terrestrial virosphere.</title>
        <authorList>
            <person name="Holmfeldt K."/>
            <person name="Nilsson E."/>
            <person name="Simone D."/>
            <person name="Lopez-Fernandez M."/>
            <person name="Wu X."/>
            <person name="de Brujin I."/>
            <person name="Lundin D."/>
            <person name="Andersson A."/>
            <person name="Bertilsson S."/>
            <person name="Dopson M."/>
        </authorList>
    </citation>
    <scope>NUCLEOTIDE SEQUENCE</scope>
    <source>
        <strain evidence="1">TM448A01961</strain>
    </source>
</reference>
<accession>A0A6H1ZU87</accession>
<dbReference type="AlphaFoldDB" id="A0A6H1ZU87"/>
<sequence>MTARIVGNARQTSGVTRLAEGAEVALRMLRDGSLPTIGFIQAMSLEGRLMSVNAGTVTTPVGFGAGSMDSTEYDLAVIAPSSVAIIPVEIIINMEEYGTTAIFEAMWSYGLGGVVGTDTDLTIQNMNTLSPYESQCAAGCSSTASGTYWTSKSVEVSRWNAAKAVTVATADDDSSWPPVQFSWSAAESGCLPVISGIGAGFMVFAAAQAGTGFITAKWIELPASVLS</sequence>
<protein>
    <submittedName>
        <fullName evidence="1">Uncharacterized protein</fullName>
    </submittedName>
</protein>
<proteinExistence type="predicted"/>
<dbReference type="EMBL" id="MT144233">
    <property type="protein sequence ID" value="QJA51039.1"/>
    <property type="molecule type" value="Genomic_DNA"/>
</dbReference>
<evidence type="ECO:0000313" key="1">
    <source>
        <dbReference type="EMBL" id="QJA51039.1"/>
    </source>
</evidence>